<sequence length="67" mass="7328">MSSLDKMWVSFAGIGFLLLSMGLIYVSRYKISNGILKFLLALIAYILLILGFFITVFTVFSGPTGSA</sequence>
<dbReference type="RefSeq" id="WP_106531783.1">
    <property type="nucleotide sequence ID" value="NZ_PYAT01000001.1"/>
</dbReference>
<reference evidence="2 3" key="1">
    <citation type="submission" date="2018-03" db="EMBL/GenBank/DDBJ databases">
        <title>Genomic Encyclopedia of Type Strains, Phase III (KMG-III): the genomes of soil and plant-associated and newly described type strains.</title>
        <authorList>
            <person name="Whitman W."/>
        </authorList>
    </citation>
    <scope>NUCLEOTIDE SEQUENCE [LARGE SCALE GENOMIC DNA]</scope>
    <source>
        <strain evidence="2 3">CGMCC 1.12259</strain>
    </source>
</reference>
<protein>
    <submittedName>
        <fullName evidence="2">Uncharacterized protein DUF2768</fullName>
    </submittedName>
</protein>
<feature type="transmembrane region" description="Helical" evidence="1">
    <location>
        <begin position="6"/>
        <end position="26"/>
    </location>
</feature>
<dbReference type="OrthoDB" id="2476435at2"/>
<dbReference type="AlphaFoldDB" id="A0A2P8H726"/>
<dbReference type="Pfam" id="PF10966">
    <property type="entry name" value="DUF2768"/>
    <property type="match status" value="1"/>
</dbReference>
<accession>A0A2P8H726</accession>
<name>A0A2P8H726_9BACL</name>
<organism evidence="2 3">
    <name type="scientific">Planomicrobium soli</name>
    <dbReference type="NCBI Taxonomy" id="1176648"/>
    <lineage>
        <taxon>Bacteria</taxon>
        <taxon>Bacillati</taxon>
        <taxon>Bacillota</taxon>
        <taxon>Bacilli</taxon>
        <taxon>Bacillales</taxon>
        <taxon>Caryophanaceae</taxon>
        <taxon>Planomicrobium</taxon>
    </lineage>
</organism>
<gene>
    <name evidence="2" type="ORF">B0H99_101231</name>
</gene>
<feature type="transmembrane region" description="Helical" evidence="1">
    <location>
        <begin position="38"/>
        <end position="60"/>
    </location>
</feature>
<keyword evidence="1" id="KW-0472">Membrane</keyword>
<keyword evidence="3" id="KW-1185">Reference proteome</keyword>
<proteinExistence type="predicted"/>
<keyword evidence="1" id="KW-1133">Transmembrane helix</keyword>
<evidence type="ECO:0000313" key="3">
    <source>
        <dbReference type="Proteomes" id="UP000242682"/>
    </source>
</evidence>
<dbReference type="InterPro" id="IPR020076">
    <property type="entry name" value="DUF2768"/>
</dbReference>
<keyword evidence="1" id="KW-0812">Transmembrane</keyword>
<comment type="caution">
    <text evidence="2">The sequence shown here is derived from an EMBL/GenBank/DDBJ whole genome shotgun (WGS) entry which is preliminary data.</text>
</comment>
<evidence type="ECO:0000256" key="1">
    <source>
        <dbReference type="SAM" id="Phobius"/>
    </source>
</evidence>
<evidence type="ECO:0000313" key="2">
    <source>
        <dbReference type="EMBL" id="PSL41984.1"/>
    </source>
</evidence>
<dbReference type="EMBL" id="PYAT01000001">
    <property type="protein sequence ID" value="PSL41984.1"/>
    <property type="molecule type" value="Genomic_DNA"/>
</dbReference>
<dbReference type="Proteomes" id="UP000242682">
    <property type="component" value="Unassembled WGS sequence"/>
</dbReference>